<dbReference type="EMBL" id="VVIM01000003">
    <property type="protein sequence ID" value="KAB0801432.1"/>
    <property type="molecule type" value="Genomic_DNA"/>
</dbReference>
<evidence type="ECO:0000313" key="2">
    <source>
        <dbReference type="Proteomes" id="UP000327044"/>
    </source>
</evidence>
<accession>A0A5N4AVN4</accession>
<dbReference type="InParanoid" id="A0A5N4AVN4"/>
<dbReference type="AlphaFoldDB" id="A0A5N4AVN4"/>
<evidence type="ECO:0000313" key="1">
    <source>
        <dbReference type="EMBL" id="KAB0801432.1"/>
    </source>
</evidence>
<protein>
    <submittedName>
        <fullName evidence="1">Uncharacterized protein</fullName>
    </submittedName>
</protein>
<dbReference type="Proteomes" id="UP000327044">
    <property type="component" value="Unassembled WGS sequence"/>
</dbReference>
<reference evidence="1 2" key="1">
    <citation type="journal article" date="2018" name="Elife">
        <title>Firefly genomes illuminate parallel origins of bioluminescence in beetles.</title>
        <authorList>
            <person name="Fallon T.R."/>
            <person name="Lower S.E."/>
            <person name="Chang C.H."/>
            <person name="Bessho-Uehara M."/>
            <person name="Martin G.J."/>
            <person name="Bewick A.J."/>
            <person name="Behringer M."/>
            <person name="Debat H.J."/>
            <person name="Wong I."/>
            <person name="Day J.C."/>
            <person name="Suvorov A."/>
            <person name="Silva C.J."/>
            <person name="Stanger-Hall K.F."/>
            <person name="Hall D.W."/>
            <person name="Schmitz R.J."/>
            <person name="Nelson D.R."/>
            <person name="Lewis S.M."/>
            <person name="Shigenobu S."/>
            <person name="Bybee S.M."/>
            <person name="Larracuente A.M."/>
            <person name="Oba Y."/>
            <person name="Weng J.K."/>
        </authorList>
    </citation>
    <scope>NUCLEOTIDE SEQUENCE [LARGE SCALE GENOMIC DNA]</scope>
    <source>
        <strain evidence="1">1611_PpyrPB1</strain>
        <tissue evidence="1">Whole body</tissue>
    </source>
</reference>
<name>A0A5N4AVN4_PHOPY</name>
<organism evidence="1 2">
    <name type="scientific">Photinus pyralis</name>
    <name type="common">Common eastern firefly</name>
    <name type="synonym">Lampyris pyralis</name>
    <dbReference type="NCBI Taxonomy" id="7054"/>
    <lineage>
        <taxon>Eukaryota</taxon>
        <taxon>Metazoa</taxon>
        <taxon>Ecdysozoa</taxon>
        <taxon>Arthropoda</taxon>
        <taxon>Hexapoda</taxon>
        <taxon>Insecta</taxon>
        <taxon>Pterygota</taxon>
        <taxon>Neoptera</taxon>
        <taxon>Endopterygota</taxon>
        <taxon>Coleoptera</taxon>
        <taxon>Polyphaga</taxon>
        <taxon>Elateriformia</taxon>
        <taxon>Elateroidea</taxon>
        <taxon>Lampyridae</taxon>
        <taxon>Lampyrinae</taxon>
        <taxon>Photinus</taxon>
    </lineage>
</organism>
<keyword evidence="2" id="KW-1185">Reference proteome</keyword>
<sequence>MTSQNIHTTSLTQRYQPVAVVGPYQEPSTQWSPLNATAGPPPIVPARGIKRNTPSDCTHLHDNSSRLIPDGWVCSLSF</sequence>
<gene>
    <name evidence="1" type="ORF">PPYR_05786</name>
</gene>
<comment type="caution">
    <text evidence="1">The sequence shown here is derived from an EMBL/GenBank/DDBJ whole genome shotgun (WGS) entry which is preliminary data.</text>
</comment>
<proteinExistence type="predicted"/>